<dbReference type="Proteomes" id="UP000012040">
    <property type="component" value="Chromosome"/>
</dbReference>
<dbReference type="PATRIC" id="fig|1184267.3.peg.95"/>
<evidence type="ECO:0000313" key="2">
    <source>
        <dbReference type="Proteomes" id="UP000012040"/>
    </source>
</evidence>
<name>M4V4P8_9BACT</name>
<accession>M4V4P8</accession>
<organism evidence="1 2">
    <name type="scientific">Pseudobdellovibrio exovorus JSS</name>
    <dbReference type="NCBI Taxonomy" id="1184267"/>
    <lineage>
        <taxon>Bacteria</taxon>
        <taxon>Pseudomonadati</taxon>
        <taxon>Bdellovibrionota</taxon>
        <taxon>Bdellovibrionia</taxon>
        <taxon>Bdellovibrionales</taxon>
        <taxon>Pseudobdellovibrionaceae</taxon>
        <taxon>Pseudobdellovibrio</taxon>
    </lineage>
</organism>
<evidence type="ECO:0000313" key="1">
    <source>
        <dbReference type="EMBL" id="AGH94312.1"/>
    </source>
</evidence>
<dbReference type="EMBL" id="CP003537">
    <property type="protein sequence ID" value="AGH94312.1"/>
    <property type="molecule type" value="Genomic_DNA"/>
</dbReference>
<proteinExistence type="predicted"/>
<dbReference type="STRING" id="1184267.A11Q_92"/>
<dbReference type="KEGG" id="bex:A11Q_92"/>
<keyword evidence="2" id="KW-1185">Reference proteome</keyword>
<protein>
    <submittedName>
        <fullName evidence="1">Uncharacterized protein</fullName>
    </submittedName>
</protein>
<gene>
    <name evidence="1" type="ORF">A11Q_92</name>
</gene>
<dbReference type="AlphaFoldDB" id="M4V4P8"/>
<dbReference type="HOGENOM" id="CLU_477918_0_0_7"/>
<reference evidence="1 2" key="1">
    <citation type="journal article" date="2013" name="ISME J.">
        <title>By their genes ye shall know them: genomic signatures of predatory bacteria.</title>
        <authorList>
            <person name="Pasternak Z."/>
            <person name="Pietrokovski S."/>
            <person name="Rotem O."/>
            <person name="Gophna U."/>
            <person name="Lurie-Weinberger M.N."/>
            <person name="Jurkevitch E."/>
        </authorList>
    </citation>
    <scope>NUCLEOTIDE SEQUENCE [LARGE SCALE GENOMIC DNA]</scope>
    <source>
        <strain evidence="1 2">JSS</strain>
    </source>
</reference>
<sequence>MNLSNSLWNSNILDVYVFANQRMNSRYGWLEKRSDSSKDIEPLGFLPLVDVVQNKFPLSGQAPVWILSETAISKLQIHVEYLGDLIFMQKSFGGIYVSCHYLDDERKYILTQKLGPPHRYDYQQMLSSGRTVLVRPHTKKTPPFCLKFCGQTVARLEQKADRHLKYPTIQSTVAANSVMRSKSILKENSALYFKLTPDHADLLVIYRQFPEVEVFAPQDLYLPLFAVLSKLSPSLRSSFLGNYSNEPFRWLQTELVPQMAHLLWLPFELSGHHLEIHQQNINLLMRDGSILEVFYQDSCDVLEDIFYQFFRLRLPPDVVGLKRKSSFPAVGEYSSQSEQSFNSNISFWYRYFLRDFGLYAQSINVNLLQETTQKVDFFLLLLEEIRPKLKSYLLHNSLQIEAQNLHEFTVTETCDDLFMFLAAARDLILKATALQMRRQLTCALENIDSFYSRCLDPNSIYLYTYGVDKKIINSMLNSRLYSSVILPQVLYKAQVLMLQKLDDPSEVHLVAHMDLEGPRF</sequence>